<dbReference type="PANTHER" id="PTHR45080:SF4">
    <property type="entry name" value="GH03113P"/>
    <property type="match status" value="1"/>
</dbReference>
<dbReference type="PROSITE" id="PS50835">
    <property type="entry name" value="IG_LIKE"/>
    <property type="match status" value="3"/>
</dbReference>
<dbReference type="GO" id="GO:0007156">
    <property type="term" value="P:homophilic cell adhesion via plasma membrane adhesion molecules"/>
    <property type="evidence" value="ECO:0007669"/>
    <property type="project" value="TreeGrafter"/>
</dbReference>
<feature type="domain" description="Ig-like" evidence="5">
    <location>
        <begin position="229"/>
        <end position="317"/>
    </location>
</feature>
<proteinExistence type="predicted"/>
<dbReference type="Proteomes" id="UP001431783">
    <property type="component" value="Unassembled WGS sequence"/>
</dbReference>
<dbReference type="InterPro" id="IPR003598">
    <property type="entry name" value="Ig_sub2"/>
</dbReference>
<keyword evidence="2" id="KW-1015">Disulfide bond</keyword>
<evidence type="ECO:0000256" key="3">
    <source>
        <dbReference type="ARBA" id="ARBA00023319"/>
    </source>
</evidence>
<comment type="caution">
    <text evidence="7">The sequence shown here is derived from an EMBL/GenBank/DDBJ whole genome shotgun (WGS) entry which is preliminary data.</text>
</comment>
<feature type="chain" id="PRO_5043710607" description="Neurotrimin" evidence="4">
    <location>
        <begin position="23"/>
        <end position="483"/>
    </location>
</feature>
<dbReference type="PROSITE" id="PS50853">
    <property type="entry name" value="FN3"/>
    <property type="match status" value="1"/>
</dbReference>
<organism evidence="7 8">
    <name type="scientific">Henosepilachna vigintioctopunctata</name>
    <dbReference type="NCBI Taxonomy" id="420089"/>
    <lineage>
        <taxon>Eukaryota</taxon>
        <taxon>Metazoa</taxon>
        <taxon>Ecdysozoa</taxon>
        <taxon>Arthropoda</taxon>
        <taxon>Hexapoda</taxon>
        <taxon>Insecta</taxon>
        <taxon>Pterygota</taxon>
        <taxon>Neoptera</taxon>
        <taxon>Endopterygota</taxon>
        <taxon>Coleoptera</taxon>
        <taxon>Polyphaga</taxon>
        <taxon>Cucujiformia</taxon>
        <taxon>Coccinelloidea</taxon>
        <taxon>Coccinellidae</taxon>
        <taxon>Epilachninae</taxon>
        <taxon>Epilachnini</taxon>
        <taxon>Henosepilachna</taxon>
    </lineage>
</organism>
<sequence>MFPKVFILSVLLSVCFLNLFDCAVPVITEFLSVPTTVKARENNSVLLPCYLNTGSSGGIINIKEDGAFATTIKWYKNKDLLVDSSDPDLHLPDGHMLWSNGSLEIFRVQPEDTGEYVCEIIRPKPWSTVKQTHAIEVMHPPSVSPFPPTGFLQVKLGEEVRISCTPSGVPYPIVSWNFQNEELKLIDHREMLKFTASDRYLAGVYECSAVNGVGEAATAQIELNIIYPPELMTSRSWIHTAPTHRAQLECKVSADPQAMVTWLKGEVPVPLDSRVVSLVDGDKYTLLIRNVQKSDFGIYTCRAINELGQGEITIQLSGVPNPGVFKKTDDNALAGKNSYKLIWEVDSYTPIIEYNLWFRLYRPKTGLSKPDWTKLTIPTEHNSGPVYSKAYTIKGLKEGTIYEALLVSRNRYGWSKPSPILRFGTLGADVSNDLATPVQIHTQDDSNIIPLDLTASSSCIHSGSVLITLLISVITCNNIIFVG</sequence>
<gene>
    <name evidence="7" type="ORF">WA026_014636</name>
</gene>
<dbReference type="PANTHER" id="PTHR45080">
    <property type="entry name" value="CONTACTIN 5"/>
    <property type="match status" value="1"/>
</dbReference>
<dbReference type="InterPro" id="IPR013098">
    <property type="entry name" value="Ig_I-set"/>
</dbReference>
<accession>A0AAW1VGF7</accession>
<dbReference type="SUPFAM" id="SSF48726">
    <property type="entry name" value="Immunoglobulin"/>
    <property type="match status" value="3"/>
</dbReference>
<name>A0AAW1VGF7_9CUCU</name>
<dbReference type="Pfam" id="PF07679">
    <property type="entry name" value="I-set"/>
    <property type="match status" value="2"/>
</dbReference>
<dbReference type="Gene3D" id="2.60.40.10">
    <property type="entry name" value="Immunoglobulins"/>
    <property type="match status" value="4"/>
</dbReference>
<dbReference type="InterPro" id="IPR036179">
    <property type="entry name" value="Ig-like_dom_sf"/>
</dbReference>
<dbReference type="SMART" id="SM00408">
    <property type="entry name" value="IGc2"/>
    <property type="match status" value="3"/>
</dbReference>
<dbReference type="InterPro" id="IPR050958">
    <property type="entry name" value="Cell_Adh-Cytoskel_Orgn"/>
</dbReference>
<evidence type="ECO:0000313" key="8">
    <source>
        <dbReference type="Proteomes" id="UP001431783"/>
    </source>
</evidence>
<dbReference type="InterPro" id="IPR013106">
    <property type="entry name" value="Ig_V-set"/>
</dbReference>
<dbReference type="FunFam" id="2.60.40.10:FF:000032">
    <property type="entry name" value="palladin isoform X1"/>
    <property type="match status" value="1"/>
</dbReference>
<evidence type="ECO:0000259" key="5">
    <source>
        <dbReference type="PROSITE" id="PS50835"/>
    </source>
</evidence>
<dbReference type="SMART" id="SM00409">
    <property type="entry name" value="IG"/>
    <property type="match status" value="3"/>
</dbReference>
<dbReference type="GO" id="GO:0050808">
    <property type="term" value="P:synapse organization"/>
    <property type="evidence" value="ECO:0007669"/>
    <property type="project" value="TreeGrafter"/>
</dbReference>
<dbReference type="CDD" id="cd00096">
    <property type="entry name" value="Ig"/>
    <property type="match status" value="2"/>
</dbReference>
<protein>
    <recommendedName>
        <fullName evidence="9">Neurotrimin</fullName>
    </recommendedName>
</protein>
<keyword evidence="8" id="KW-1185">Reference proteome</keyword>
<dbReference type="InterPro" id="IPR003599">
    <property type="entry name" value="Ig_sub"/>
</dbReference>
<evidence type="ECO:0000313" key="7">
    <source>
        <dbReference type="EMBL" id="KAK9891395.1"/>
    </source>
</evidence>
<reference evidence="7 8" key="1">
    <citation type="submission" date="2023-03" db="EMBL/GenBank/DDBJ databases">
        <title>Genome insight into feeding habits of ladybird beetles.</title>
        <authorList>
            <person name="Li H.-S."/>
            <person name="Huang Y.-H."/>
            <person name="Pang H."/>
        </authorList>
    </citation>
    <scope>NUCLEOTIDE SEQUENCE [LARGE SCALE GENOMIC DNA]</scope>
    <source>
        <strain evidence="7">SYSU_2023b</strain>
        <tissue evidence="7">Whole body</tissue>
    </source>
</reference>
<dbReference type="GO" id="GO:0043025">
    <property type="term" value="C:neuronal cell body"/>
    <property type="evidence" value="ECO:0007669"/>
    <property type="project" value="TreeGrafter"/>
</dbReference>
<feature type="domain" description="Fibronectin type-III" evidence="6">
    <location>
        <begin position="321"/>
        <end position="428"/>
    </location>
</feature>
<dbReference type="InterPro" id="IPR007110">
    <property type="entry name" value="Ig-like_dom"/>
</dbReference>
<dbReference type="SUPFAM" id="SSF49265">
    <property type="entry name" value="Fibronectin type III"/>
    <property type="match status" value="1"/>
</dbReference>
<evidence type="ECO:0008006" key="9">
    <source>
        <dbReference type="Google" id="ProtNLM"/>
    </source>
</evidence>
<dbReference type="GO" id="GO:0030424">
    <property type="term" value="C:axon"/>
    <property type="evidence" value="ECO:0007669"/>
    <property type="project" value="TreeGrafter"/>
</dbReference>
<dbReference type="Pfam" id="PF07686">
    <property type="entry name" value="V-set"/>
    <property type="match status" value="1"/>
</dbReference>
<evidence type="ECO:0000259" key="6">
    <source>
        <dbReference type="PROSITE" id="PS50853"/>
    </source>
</evidence>
<dbReference type="GO" id="GO:0005886">
    <property type="term" value="C:plasma membrane"/>
    <property type="evidence" value="ECO:0007669"/>
    <property type="project" value="TreeGrafter"/>
</dbReference>
<evidence type="ECO:0000256" key="2">
    <source>
        <dbReference type="ARBA" id="ARBA00023157"/>
    </source>
</evidence>
<feature type="domain" description="Ig-like" evidence="5">
    <location>
        <begin position="25"/>
        <end position="120"/>
    </location>
</feature>
<evidence type="ECO:0000256" key="1">
    <source>
        <dbReference type="ARBA" id="ARBA00022737"/>
    </source>
</evidence>
<dbReference type="InterPro" id="IPR013783">
    <property type="entry name" value="Ig-like_fold"/>
</dbReference>
<feature type="signal peptide" evidence="4">
    <location>
        <begin position="1"/>
        <end position="22"/>
    </location>
</feature>
<dbReference type="EMBL" id="JARQZJ010000128">
    <property type="protein sequence ID" value="KAK9891395.1"/>
    <property type="molecule type" value="Genomic_DNA"/>
</dbReference>
<keyword evidence="1" id="KW-0677">Repeat</keyword>
<keyword evidence="3" id="KW-0393">Immunoglobulin domain</keyword>
<dbReference type="InterPro" id="IPR036116">
    <property type="entry name" value="FN3_sf"/>
</dbReference>
<keyword evidence="4" id="KW-0732">Signal</keyword>
<evidence type="ECO:0000256" key="4">
    <source>
        <dbReference type="SAM" id="SignalP"/>
    </source>
</evidence>
<dbReference type="CDD" id="cd00063">
    <property type="entry name" value="FN3"/>
    <property type="match status" value="1"/>
</dbReference>
<dbReference type="InterPro" id="IPR003961">
    <property type="entry name" value="FN3_dom"/>
</dbReference>
<dbReference type="AlphaFoldDB" id="A0AAW1VGF7"/>
<feature type="domain" description="Ig-like" evidence="5">
    <location>
        <begin position="141"/>
        <end position="224"/>
    </location>
</feature>
<dbReference type="GO" id="GO:0008046">
    <property type="term" value="F:axon guidance receptor activity"/>
    <property type="evidence" value="ECO:0007669"/>
    <property type="project" value="TreeGrafter"/>
</dbReference>